<dbReference type="EMBL" id="UINC01170828">
    <property type="protein sequence ID" value="SVD75067.1"/>
    <property type="molecule type" value="Genomic_DNA"/>
</dbReference>
<evidence type="ECO:0008006" key="2">
    <source>
        <dbReference type="Google" id="ProtNLM"/>
    </source>
</evidence>
<sequence>MKADTIFIHIPKTGGTTINAAMQGTYWANEPGF</sequence>
<dbReference type="InterPro" id="IPR027417">
    <property type="entry name" value="P-loop_NTPase"/>
</dbReference>
<feature type="non-terminal residue" evidence="1">
    <location>
        <position position="33"/>
    </location>
</feature>
<proteinExistence type="predicted"/>
<dbReference type="AlphaFoldDB" id="A0A382XVD5"/>
<gene>
    <name evidence="1" type="ORF">METZ01_LOCUS427921</name>
</gene>
<organism evidence="1">
    <name type="scientific">marine metagenome</name>
    <dbReference type="NCBI Taxonomy" id="408172"/>
    <lineage>
        <taxon>unclassified sequences</taxon>
        <taxon>metagenomes</taxon>
        <taxon>ecological metagenomes</taxon>
    </lineage>
</organism>
<reference evidence="1" key="1">
    <citation type="submission" date="2018-05" db="EMBL/GenBank/DDBJ databases">
        <authorList>
            <person name="Lanie J.A."/>
            <person name="Ng W.-L."/>
            <person name="Kazmierczak K.M."/>
            <person name="Andrzejewski T.M."/>
            <person name="Davidsen T.M."/>
            <person name="Wayne K.J."/>
            <person name="Tettelin H."/>
            <person name="Glass J.I."/>
            <person name="Rusch D."/>
            <person name="Podicherti R."/>
            <person name="Tsui H.-C.T."/>
            <person name="Winkler M.E."/>
        </authorList>
    </citation>
    <scope>NUCLEOTIDE SEQUENCE</scope>
</reference>
<protein>
    <recommendedName>
        <fullName evidence="2">Sulfotransferase domain-containing protein</fullName>
    </recommendedName>
</protein>
<evidence type="ECO:0000313" key="1">
    <source>
        <dbReference type="EMBL" id="SVD75067.1"/>
    </source>
</evidence>
<name>A0A382XVD5_9ZZZZ</name>
<accession>A0A382XVD5</accession>
<dbReference type="Gene3D" id="3.40.50.300">
    <property type="entry name" value="P-loop containing nucleotide triphosphate hydrolases"/>
    <property type="match status" value="1"/>
</dbReference>
<feature type="non-terminal residue" evidence="1">
    <location>
        <position position="1"/>
    </location>
</feature>